<comment type="similarity">
    <text evidence="2">Belongs to the glycosyl hydrolase 3 family.</text>
</comment>
<gene>
    <name evidence="8" type="primary">lpqI</name>
    <name evidence="8" type="ORF">LMG8286_00667</name>
</gene>
<keyword evidence="6" id="KW-0732">Signal</keyword>
<dbReference type="Pfam" id="PF00933">
    <property type="entry name" value="Glyco_hydro_3"/>
    <property type="match status" value="1"/>
</dbReference>
<dbReference type="GO" id="GO:0004563">
    <property type="term" value="F:beta-N-acetylhexosaminidase activity"/>
    <property type="evidence" value="ECO:0007669"/>
    <property type="project" value="UniProtKB-EC"/>
</dbReference>
<evidence type="ECO:0000256" key="1">
    <source>
        <dbReference type="ARBA" id="ARBA00001231"/>
    </source>
</evidence>
<keyword evidence="9" id="KW-1185">Reference proteome</keyword>
<feature type="signal peptide" evidence="6">
    <location>
        <begin position="1"/>
        <end position="20"/>
    </location>
</feature>
<reference evidence="8 9" key="1">
    <citation type="submission" date="2020-11" db="EMBL/GenBank/DDBJ databases">
        <authorList>
            <person name="Peeters C."/>
        </authorList>
    </citation>
    <scope>NUCLEOTIDE SEQUENCE [LARGE SCALE GENOMIC DNA]</scope>
    <source>
        <strain evidence="8 9">LMG 8286</strain>
    </source>
</reference>
<accession>A0ABN7K3C7</accession>
<proteinExistence type="inferred from homology"/>
<dbReference type="InterPro" id="IPR036962">
    <property type="entry name" value="Glyco_hydro_3_N_sf"/>
</dbReference>
<comment type="caution">
    <text evidence="8">The sequence shown here is derived from an EMBL/GenBank/DDBJ whole genome shotgun (WGS) entry which is preliminary data.</text>
</comment>
<sequence>MIVMIKILVFCLFVCLNLSAAEPTLRAMVAQMVMVGFNGASLNETSVKVMISDAGYSRFGGVMLLGRNIKDKAGLKALTLAVKNKAPNLFIAIDEEGGKVSRLGGLGVKFISAKEVGETLDIKQAHELYLKMGKNLKELGINMNFAPVVDLHSDTSPIIGKKERAFSANGAKVSLYANTFMDAMGANGIISVMKHFPGHGNSESDSHKDKSVVKLTRDALLPYRDAISQGRALAIMSGHLYVSNLDDKNPATLSHITINSLLRTELGFGGVVISDDMLMKGVGTESLKEKIFKFINAGGDILLFSEFNLDGRKSAELVKQHIIDLVNEKRISKERIEASYKRIMSLKKLIK</sequence>
<evidence type="ECO:0000256" key="4">
    <source>
        <dbReference type="ARBA" id="ARBA00022801"/>
    </source>
</evidence>
<dbReference type="InterPro" id="IPR017853">
    <property type="entry name" value="GH"/>
</dbReference>
<keyword evidence="5 8" id="KW-0326">Glycosidase</keyword>
<evidence type="ECO:0000256" key="3">
    <source>
        <dbReference type="ARBA" id="ARBA00012663"/>
    </source>
</evidence>
<dbReference type="SUPFAM" id="SSF51445">
    <property type="entry name" value="(Trans)glycosidases"/>
    <property type="match status" value="1"/>
</dbReference>
<dbReference type="Proteomes" id="UP000789359">
    <property type="component" value="Unassembled WGS sequence"/>
</dbReference>
<evidence type="ECO:0000313" key="9">
    <source>
        <dbReference type="Proteomes" id="UP000789359"/>
    </source>
</evidence>
<dbReference type="EC" id="3.2.1.52" evidence="3"/>
<feature type="domain" description="Glycoside hydrolase family 3 N-terminal" evidence="7">
    <location>
        <begin position="24"/>
        <end position="346"/>
    </location>
</feature>
<protein>
    <recommendedName>
        <fullName evidence="3">beta-N-acetylhexosaminidase</fullName>
        <ecNumber evidence="3">3.2.1.52</ecNumber>
    </recommendedName>
</protein>
<dbReference type="EMBL" id="CAJHOE010000001">
    <property type="protein sequence ID" value="CAD7287038.1"/>
    <property type="molecule type" value="Genomic_DNA"/>
</dbReference>
<dbReference type="InterPro" id="IPR050226">
    <property type="entry name" value="NagZ_Beta-hexosaminidase"/>
</dbReference>
<evidence type="ECO:0000256" key="2">
    <source>
        <dbReference type="ARBA" id="ARBA00005336"/>
    </source>
</evidence>
<evidence type="ECO:0000259" key="7">
    <source>
        <dbReference type="Pfam" id="PF00933"/>
    </source>
</evidence>
<name>A0ABN7K3C7_9BACT</name>
<evidence type="ECO:0000256" key="6">
    <source>
        <dbReference type="SAM" id="SignalP"/>
    </source>
</evidence>
<dbReference type="PANTHER" id="PTHR30480:SF13">
    <property type="entry name" value="BETA-HEXOSAMINIDASE"/>
    <property type="match status" value="1"/>
</dbReference>
<dbReference type="InterPro" id="IPR001764">
    <property type="entry name" value="Glyco_hydro_3_N"/>
</dbReference>
<keyword evidence="4 8" id="KW-0378">Hydrolase</keyword>
<organism evidence="8 9">
    <name type="scientific">Campylobacter suis</name>
    <dbReference type="NCBI Taxonomy" id="2790657"/>
    <lineage>
        <taxon>Bacteria</taxon>
        <taxon>Pseudomonadati</taxon>
        <taxon>Campylobacterota</taxon>
        <taxon>Epsilonproteobacteria</taxon>
        <taxon>Campylobacterales</taxon>
        <taxon>Campylobacteraceae</taxon>
        <taxon>Campylobacter</taxon>
    </lineage>
</organism>
<dbReference type="PANTHER" id="PTHR30480">
    <property type="entry name" value="BETA-HEXOSAMINIDASE-RELATED"/>
    <property type="match status" value="1"/>
</dbReference>
<evidence type="ECO:0000256" key="5">
    <source>
        <dbReference type="ARBA" id="ARBA00023295"/>
    </source>
</evidence>
<evidence type="ECO:0000313" key="8">
    <source>
        <dbReference type="EMBL" id="CAD7287038.1"/>
    </source>
</evidence>
<comment type="catalytic activity">
    <reaction evidence="1">
        <text>Hydrolysis of terminal non-reducing N-acetyl-D-hexosamine residues in N-acetyl-beta-D-hexosaminides.</text>
        <dbReference type="EC" id="3.2.1.52"/>
    </reaction>
</comment>
<feature type="chain" id="PRO_5045668837" description="beta-N-acetylhexosaminidase" evidence="6">
    <location>
        <begin position="21"/>
        <end position="351"/>
    </location>
</feature>
<dbReference type="Gene3D" id="3.20.20.300">
    <property type="entry name" value="Glycoside hydrolase, family 3, N-terminal domain"/>
    <property type="match status" value="1"/>
</dbReference>